<dbReference type="RefSeq" id="WP_008470628.1">
    <property type="nucleotide sequence ID" value="NZ_AYZP01000002.1"/>
</dbReference>
<name>I7L613_9LACO</name>
<sequence length="79" mass="9456">MPWSGFFYFLKNVNYSDYETYIGFDAVASSKEDAFKMYLDKLKKIYKSEYDEIDKDINNYDIEEYNLTKKVCLPIFNNG</sequence>
<dbReference type="GeneID" id="82846991"/>
<dbReference type="Proteomes" id="UP000009320">
    <property type="component" value="Unassembled WGS sequence"/>
</dbReference>
<keyword evidence="2" id="KW-1185">Reference proteome</keyword>
<organism evidence="1 2">
    <name type="scientific">Lactobacillus hominis DSM 23910 = CRBIP 24.179</name>
    <dbReference type="NCBI Taxonomy" id="1423758"/>
    <lineage>
        <taxon>Bacteria</taxon>
        <taxon>Bacillati</taxon>
        <taxon>Bacillota</taxon>
        <taxon>Bacilli</taxon>
        <taxon>Lactobacillales</taxon>
        <taxon>Lactobacillaceae</taxon>
        <taxon>Lactobacillus</taxon>
    </lineage>
</organism>
<evidence type="ECO:0000313" key="2">
    <source>
        <dbReference type="Proteomes" id="UP000009320"/>
    </source>
</evidence>
<dbReference type="EMBL" id="CAKE01000009">
    <property type="protein sequence ID" value="CCI81752.1"/>
    <property type="molecule type" value="Genomic_DNA"/>
</dbReference>
<comment type="caution">
    <text evidence="1">The sequence shown here is derived from an EMBL/GenBank/DDBJ whole genome shotgun (WGS) entry which is preliminary data.</text>
</comment>
<dbReference type="PATRIC" id="fig|1423758.3.peg.1052"/>
<accession>I7L613</accession>
<dbReference type="AlphaFoldDB" id="I7L613"/>
<dbReference type="STRING" id="1423758.FC41_GL001041"/>
<evidence type="ECO:0000313" key="1">
    <source>
        <dbReference type="EMBL" id="CCI81752.1"/>
    </source>
</evidence>
<reference evidence="1 2" key="1">
    <citation type="submission" date="2012-06" db="EMBL/GenBank/DDBJ databases">
        <title>Draft Genome Sequence of Lactobacillus hominis Strain CRBIP 24.179T, isolated from human intestine.</title>
        <authorList>
            <person name="Cousin S."/>
            <person name="Ma L."/>
            <person name="Bizet C."/>
            <person name="Loux V."/>
            <person name="Bouchier C."/>
            <person name="Clermont D."/>
            <person name="Creno S."/>
        </authorList>
    </citation>
    <scope>NUCLEOTIDE SEQUENCE [LARGE SCALE GENOMIC DNA]</scope>
    <source>
        <strain evidence="2">CRBIP 24.179T</strain>
    </source>
</reference>
<gene>
    <name evidence="1" type="ORF">BN55_00155</name>
</gene>
<proteinExistence type="predicted"/>
<protein>
    <submittedName>
        <fullName evidence="1">Uncharacterized protein</fullName>
    </submittedName>
</protein>